<organism evidence="3">
    <name type="scientific">Anopheles darlingi</name>
    <name type="common">Mosquito</name>
    <dbReference type="NCBI Taxonomy" id="43151"/>
    <lineage>
        <taxon>Eukaryota</taxon>
        <taxon>Metazoa</taxon>
        <taxon>Ecdysozoa</taxon>
        <taxon>Arthropoda</taxon>
        <taxon>Hexapoda</taxon>
        <taxon>Insecta</taxon>
        <taxon>Pterygota</taxon>
        <taxon>Neoptera</taxon>
        <taxon>Endopterygota</taxon>
        <taxon>Diptera</taxon>
        <taxon>Nematocera</taxon>
        <taxon>Culicoidea</taxon>
        <taxon>Culicidae</taxon>
        <taxon>Anophelinae</taxon>
        <taxon>Anopheles</taxon>
    </lineage>
</organism>
<dbReference type="AlphaFoldDB" id="A0A2M4DFC9"/>
<feature type="signal peptide" evidence="2">
    <location>
        <begin position="1"/>
        <end position="15"/>
    </location>
</feature>
<feature type="region of interest" description="Disordered" evidence="1">
    <location>
        <begin position="27"/>
        <end position="58"/>
    </location>
</feature>
<feature type="chain" id="PRO_5014805182" evidence="2">
    <location>
        <begin position="16"/>
        <end position="75"/>
    </location>
</feature>
<keyword evidence="2" id="KW-0732">Signal</keyword>
<accession>A0A2M4DFC9</accession>
<reference evidence="3" key="1">
    <citation type="submission" date="2018-01" db="EMBL/GenBank/DDBJ databases">
        <title>An insight into the sialome of Amazonian anophelines.</title>
        <authorList>
            <person name="Ribeiro J.M."/>
            <person name="Scarpassa V."/>
            <person name="Calvo E."/>
        </authorList>
    </citation>
    <scope>NUCLEOTIDE SEQUENCE</scope>
</reference>
<proteinExistence type="predicted"/>
<evidence type="ECO:0000256" key="2">
    <source>
        <dbReference type="SAM" id="SignalP"/>
    </source>
</evidence>
<name>A0A2M4DFC9_ANODA</name>
<evidence type="ECO:0000256" key="1">
    <source>
        <dbReference type="SAM" id="MobiDB-lite"/>
    </source>
</evidence>
<sequence length="75" mass="8065">MHCAVLCCCLPMLMGLHQEFMTPGVNMGFPSSSSSSNNNESVSLTNATSSKQQQQQQQWRGEECVLLAANDGASI</sequence>
<feature type="compositionally biased region" description="Low complexity" evidence="1">
    <location>
        <begin position="31"/>
        <end position="43"/>
    </location>
</feature>
<protein>
    <submittedName>
        <fullName evidence="3">Putative secreted protein</fullName>
    </submittedName>
</protein>
<dbReference type="EMBL" id="GGFL01012048">
    <property type="protein sequence ID" value="MBW76226.1"/>
    <property type="molecule type" value="Transcribed_RNA"/>
</dbReference>
<evidence type="ECO:0000313" key="3">
    <source>
        <dbReference type="EMBL" id="MBW76226.1"/>
    </source>
</evidence>